<evidence type="ECO:0000256" key="2">
    <source>
        <dbReference type="ARBA" id="ARBA00022723"/>
    </source>
</evidence>
<dbReference type="InterPro" id="IPR003785">
    <property type="entry name" value="Creatininase/forma_Hydrolase"/>
</dbReference>
<reference evidence="5 6" key="1">
    <citation type="submission" date="2016-04" db="EMBL/GenBank/DDBJ databases">
        <title>Complete genome sequence of Thermococcus barossii type strain SHCK-94.</title>
        <authorList>
            <person name="Oger P.M."/>
        </authorList>
    </citation>
    <scope>NUCLEOTIDE SEQUENCE [LARGE SCALE GENOMIC DNA]</scope>
    <source>
        <strain evidence="5 6">SHCK-94</strain>
    </source>
</reference>
<dbReference type="InterPro" id="IPR024087">
    <property type="entry name" value="Creatininase-like_sf"/>
</dbReference>
<proteinExistence type="predicted"/>
<dbReference type="GO" id="GO:0046872">
    <property type="term" value="F:metal ion binding"/>
    <property type="evidence" value="ECO:0007669"/>
    <property type="project" value="UniProtKB-KW"/>
</dbReference>
<keyword evidence="2" id="KW-0479">Metal-binding</keyword>
<dbReference type="KEGG" id="tbs:A3L01_07145"/>
<protein>
    <submittedName>
        <fullName evidence="5">Amidase</fullName>
    </submittedName>
</protein>
<name>A0A2Z2MK88_9EURY</name>
<organism evidence="5 6">
    <name type="scientific">Thermococcus barossii</name>
    <dbReference type="NCBI Taxonomy" id="54077"/>
    <lineage>
        <taxon>Archaea</taxon>
        <taxon>Methanobacteriati</taxon>
        <taxon>Methanobacteriota</taxon>
        <taxon>Thermococci</taxon>
        <taxon>Thermococcales</taxon>
        <taxon>Thermococcaceae</taxon>
        <taxon>Thermococcus</taxon>
    </lineage>
</organism>
<keyword evidence="4" id="KW-0862">Zinc</keyword>
<dbReference type="RefSeq" id="WP_088865159.1">
    <property type="nucleotide sequence ID" value="NZ_CP015101.1"/>
</dbReference>
<dbReference type="Proteomes" id="UP000250272">
    <property type="component" value="Chromosome"/>
</dbReference>
<dbReference type="Pfam" id="PF02633">
    <property type="entry name" value="Creatininase"/>
    <property type="match status" value="1"/>
</dbReference>
<evidence type="ECO:0000313" key="5">
    <source>
        <dbReference type="EMBL" id="ASJ05155.1"/>
    </source>
</evidence>
<comment type="cofactor">
    <cofactor evidence="1">
        <name>Zn(2+)</name>
        <dbReference type="ChEBI" id="CHEBI:29105"/>
    </cofactor>
</comment>
<dbReference type="GO" id="GO:0009231">
    <property type="term" value="P:riboflavin biosynthetic process"/>
    <property type="evidence" value="ECO:0007669"/>
    <property type="project" value="TreeGrafter"/>
</dbReference>
<dbReference type="PANTHER" id="PTHR35005:SF1">
    <property type="entry name" value="2-AMINO-5-FORMYLAMINO-6-RIBOSYLAMINOPYRIMIDIN-4(3H)-ONE 5'-MONOPHOSPHATE DEFORMYLASE"/>
    <property type="match status" value="1"/>
</dbReference>
<dbReference type="Gene3D" id="3.40.50.10310">
    <property type="entry name" value="Creatininase"/>
    <property type="match status" value="1"/>
</dbReference>
<evidence type="ECO:0000256" key="4">
    <source>
        <dbReference type="ARBA" id="ARBA00022833"/>
    </source>
</evidence>
<dbReference type="AlphaFoldDB" id="A0A2Z2MK88"/>
<evidence type="ECO:0000256" key="1">
    <source>
        <dbReference type="ARBA" id="ARBA00001947"/>
    </source>
</evidence>
<dbReference type="PANTHER" id="PTHR35005">
    <property type="entry name" value="3-DEHYDRO-SCYLLO-INOSOSE HYDROLASE"/>
    <property type="match status" value="1"/>
</dbReference>
<dbReference type="EMBL" id="CP015101">
    <property type="protein sequence ID" value="ASJ05155.1"/>
    <property type="molecule type" value="Genomic_DNA"/>
</dbReference>
<dbReference type="GeneID" id="33326539"/>
<gene>
    <name evidence="5" type="ORF">A3L01_07145</name>
</gene>
<evidence type="ECO:0000256" key="3">
    <source>
        <dbReference type="ARBA" id="ARBA00022801"/>
    </source>
</evidence>
<evidence type="ECO:0000313" key="6">
    <source>
        <dbReference type="Proteomes" id="UP000250272"/>
    </source>
</evidence>
<dbReference type="SUPFAM" id="SSF102215">
    <property type="entry name" value="Creatininase"/>
    <property type="match status" value="1"/>
</dbReference>
<keyword evidence="3" id="KW-0378">Hydrolase</keyword>
<dbReference type="GO" id="GO:0016811">
    <property type="term" value="F:hydrolase activity, acting on carbon-nitrogen (but not peptide) bonds, in linear amides"/>
    <property type="evidence" value="ECO:0007669"/>
    <property type="project" value="TreeGrafter"/>
</dbReference>
<sequence length="238" mass="26642">MRIEELTWPEFEELKRRVDTVVLPVGSIEAHGRHLPLGTDVFAPLEIARRVEERLRGMGMEVLIAPPVWYGHTFVLDVYPGTINVGSDTLKAYVREILREFAAEGFKRIVLLNGHGGNHSPLLLAAEEVAGEFPGVEIWLINWWVDFREDILSICSSQGHAGQDETSVMLAIRPELVRMEEAKGERRTSRVRVIRKDIGRELFPDGVNDDPSLATAEKGEAILSVVSEKIARLIAGEK</sequence>
<accession>A0A2Z2MK88</accession>
<dbReference type="OrthoDB" id="46121at2157"/>
<keyword evidence="6" id="KW-1185">Reference proteome</keyword>